<keyword evidence="8" id="KW-0547">Nucleotide-binding</keyword>
<comment type="similarity">
    <text evidence="3">Belongs to the glycosyltransferase 31 family. Beta3-Gal-T subfamily.</text>
</comment>
<dbReference type="GO" id="GO:0016020">
    <property type="term" value="C:membrane"/>
    <property type="evidence" value="ECO:0007669"/>
    <property type="project" value="UniProtKB-SubCell"/>
</dbReference>
<dbReference type="GO" id="GO:0016263">
    <property type="term" value="F:glycoprotein-N-acetylgalactosamine 3-beta-galactosyltransferase activity"/>
    <property type="evidence" value="ECO:0007669"/>
    <property type="project" value="UniProtKB-EC"/>
</dbReference>
<evidence type="ECO:0000256" key="2">
    <source>
        <dbReference type="ARBA" id="ARBA00004922"/>
    </source>
</evidence>
<sequence>MTAPQNLESRARYVRDTWARRCNVAVFVSSEPAPHFPAVGLGVAEGRGQLYRKTIRALQYVHRQHRASADWFLKADDDTFVVLDNLRWLLAAHPPHGPDLPSTAVIPLPWPWPPARSPHVSLWSLCPKCSRGVP</sequence>
<dbReference type="AlphaFoldDB" id="A0A8C0U1H0"/>
<keyword evidence="11" id="KW-0472">Membrane</keyword>
<dbReference type="Ensembl" id="ENSCCET00000001964.1">
    <property type="protein sequence ID" value="ENSCCEP00000001084.1"/>
    <property type="gene ID" value="ENSCCEG00000001357.1"/>
</dbReference>
<evidence type="ECO:0000256" key="12">
    <source>
        <dbReference type="ARBA" id="ARBA00048842"/>
    </source>
</evidence>
<evidence type="ECO:0000256" key="4">
    <source>
        <dbReference type="ARBA" id="ARBA00012557"/>
    </source>
</evidence>
<evidence type="ECO:0000256" key="7">
    <source>
        <dbReference type="ARBA" id="ARBA00022692"/>
    </source>
</evidence>
<comment type="subcellular location">
    <subcellularLocation>
        <location evidence="1">Membrane</location>
        <topology evidence="1">Single-pass type II membrane protein</topology>
    </subcellularLocation>
</comment>
<evidence type="ECO:0000256" key="11">
    <source>
        <dbReference type="ARBA" id="ARBA00023136"/>
    </source>
</evidence>
<evidence type="ECO:0000256" key="9">
    <source>
        <dbReference type="ARBA" id="ARBA00022968"/>
    </source>
</evidence>
<evidence type="ECO:0000256" key="3">
    <source>
        <dbReference type="ARBA" id="ARBA00006462"/>
    </source>
</evidence>
<evidence type="ECO:0000256" key="1">
    <source>
        <dbReference type="ARBA" id="ARBA00004606"/>
    </source>
</evidence>
<name>A0A8C0U1H0_CYACU</name>
<dbReference type="EC" id="2.4.1.122" evidence="4"/>
<keyword evidence="6" id="KW-0808">Transferase</keyword>
<evidence type="ECO:0000256" key="10">
    <source>
        <dbReference type="ARBA" id="ARBA00022989"/>
    </source>
</evidence>
<dbReference type="PANTHER" id="PTHR23033">
    <property type="entry name" value="BETA1,3-GALACTOSYLTRANSFERASE"/>
    <property type="match status" value="1"/>
</dbReference>
<evidence type="ECO:0000256" key="5">
    <source>
        <dbReference type="ARBA" id="ARBA00022676"/>
    </source>
</evidence>
<accession>A0A8C0U1H0</accession>
<dbReference type="InterPro" id="IPR026050">
    <property type="entry name" value="C1GALT1/C1GALT1_chp1"/>
</dbReference>
<comment type="pathway">
    <text evidence="2">Protein modification; protein glycosylation.</text>
</comment>
<evidence type="ECO:0000259" key="13">
    <source>
        <dbReference type="Pfam" id="PF02434"/>
    </source>
</evidence>
<keyword evidence="7" id="KW-0812">Transmembrane</keyword>
<comment type="catalytic activity">
    <reaction evidence="12">
        <text>an N-acetyl-alpha-D-galactosaminyl derivative + UDP-alpha-D-galactose = a beta-D-galactosyl-(1-&gt;3)-N-acetyl-alpha-D-galactosaminyl derivative + UDP + H(+)</text>
        <dbReference type="Rhea" id="RHEA:15621"/>
        <dbReference type="ChEBI" id="CHEBI:15378"/>
        <dbReference type="ChEBI" id="CHEBI:28257"/>
        <dbReference type="ChEBI" id="CHEBI:58223"/>
        <dbReference type="ChEBI" id="CHEBI:66914"/>
        <dbReference type="ChEBI" id="CHEBI:133470"/>
        <dbReference type="EC" id="2.4.1.122"/>
    </reaction>
</comment>
<reference evidence="14" key="1">
    <citation type="submission" date="2025-08" db="UniProtKB">
        <authorList>
            <consortium name="Ensembl"/>
        </authorList>
    </citation>
    <scope>IDENTIFICATION</scope>
</reference>
<organism evidence="14 15">
    <name type="scientific">Cyanistes caeruleus</name>
    <name type="common">Eurasian blue tit</name>
    <name type="synonym">Parus caeruleus</name>
    <dbReference type="NCBI Taxonomy" id="156563"/>
    <lineage>
        <taxon>Eukaryota</taxon>
        <taxon>Metazoa</taxon>
        <taxon>Chordata</taxon>
        <taxon>Craniata</taxon>
        <taxon>Vertebrata</taxon>
        <taxon>Euteleostomi</taxon>
        <taxon>Archelosauria</taxon>
        <taxon>Archosauria</taxon>
        <taxon>Dinosauria</taxon>
        <taxon>Saurischia</taxon>
        <taxon>Theropoda</taxon>
        <taxon>Coelurosauria</taxon>
        <taxon>Aves</taxon>
        <taxon>Neognathae</taxon>
        <taxon>Neoaves</taxon>
        <taxon>Telluraves</taxon>
        <taxon>Australaves</taxon>
        <taxon>Passeriformes</taxon>
        <taxon>Paridae</taxon>
        <taxon>Cyanistes</taxon>
    </lineage>
</organism>
<keyword evidence="15" id="KW-1185">Reference proteome</keyword>
<evidence type="ECO:0000256" key="8">
    <source>
        <dbReference type="ARBA" id="ARBA00022741"/>
    </source>
</evidence>
<feature type="domain" description="Fringe-like glycosyltransferase" evidence="13">
    <location>
        <begin position="7"/>
        <end position="96"/>
    </location>
</feature>
<evidence type="ECO:0000313" key="14">
    <source>
        <dbReference type="Ensembl" id="ENSCCEP00000001084.1"/>
    </source>
</evidence>
<dbReference type="InterPro" id="IPR003378">
    <property type="entry name" value="Fringe-like_glycosylTrfase"/>
</dbReference>
<dbReference type="Pfam" id="PF02434">
    <property type="entry name" value="Fringe"/>
    <property type="match status" value="1"/>
</dbReference>
<dbReference type="UniPathway" id="UPA00378"/>
<keyword evidence="9" id="KW-0735">Signal-anchor</keyword>
<keyword evidence="5" id="KW-0328">Glycosyltransferase</keyword>
<proteinExistence type="inferred from homology"/>
<dbReference type="Proteomes" id="UP000694410">
    <property type="component" value="Unplaced"/>
</dbReference>
<protein>
    <recommendedName>
        <fullName evidence="4">N-acetylgalactosaminide beta-1,3-galactosyltransferase</fullName>
        <ecNumber evidence="4">2.4.1.122</ecNumber>
    </recommendedName>
</protein>
<evidence type="ECO:0000256" key="6">
    <source>
        <dbReference type="ARBA" id="ARBA00022679"/>
    </source>
</evidence>
<dbReference type="PANTHER" id="PTHR23033:SF14">
    <property type="entry name" value="GLYCOPROTEIN-N-ACETYLGALACTOSAMINE 3-BETA-GALACTOSYLTRANSFERASE 1-RELATED"/>
    <property type="match status" value="1"/>
</dbReference>
<evidence type="ECO:0000313" key="15">
    <source>
        <dbReference type="Proteomes" id="UP000694410"/>
    </source>
</evidence>
<keyword evidence="10" id="KW-1133">Transmembrane helix</keyword>
<dbReference type="GO" id="GO:0000166">
    <property type="term" value="F:nucleotide binding"/>
    <property type="evidence" value="ECO:0007669"/>
    <property type="project" value="UniProtKB-KW"/>
</dbReference>
<dbReference type="Gene3D" id="3.90.550.50">
    <property type="match status" value="1"/>
</dbReference>
<reference evidence="14" key="2">
    <citation type="submission" date="2025-09" db="UniProtKB">
        <authorList>
            <consortium name="Ensembl"/>
        </authorList>
    </citation>
    <scope>IDENTIFICATION</scope>
</reference>